<sequence>MFQAVDNMGSHSQRSRPQCARQPATHPAHFGVVGRASRCSEAAVKLPAGCREAAAGPWLRLESGSSG</sequence>
<dbReference type="EMBL" id="BLLF01000082">
    <property type="protein sequence ID" value="GFH07229.1"/>
    <property type="molecule type" value="Genomic_DNA"/>
</dbReference>
<evidence type="ECO:0000313" key="2">
    <source>
        <dbReference type="EMBL" id="GFH07229.1"/>
    </source>
</evidence>
<gene>
    <name evidence="2" type="ORF">HaLaN_02003</name>
</gene>
<reference evidence="2 3" key="1">
    <citation type="submission" date="2020-02" db="EMBL/GenBank/DDBJ databases">
        <title>Draft genome sequence of Haematococcus lacustris strain NIES-144.</title>
        <authorList>
            <person name="Morimoto D."/>
            <person name="Nakagawa S."/>
            <person name="Yoshida T."/>
            <person name="Sawayama S."/>
        </authorList>
    </citation>
    <scope>NUCLEOTIDE SEQUENCE [LARGE SCALE GENOMIC DNA]</scope>
    <source>
        <strain evidence="2 3">NIES-144</strain>
    </source>
</reference>
<name>A0A699YME0_HAELA</name>
<comment type="caution">
    <text evidence="2">The sequence shown here is derived from an EMBL/GenBank/DDBJ whole genome shotgun (WGS) entry which is preliminary data.</text>
</comment>
<accession>A0A699YME0</accession>
<organism evidence="2 3">
    <name type="scientific">Haematococcus lacustris</name>
    <name type="common">Green alga</name>
    <name type="synonym">Haematococcus pluvialis</name>
    <dbReference type="NCBI Taxonomy" id="44745"/>
    <lineage>
        <taxon>Eukaryota</taxon>
        <taxon>Viridiplantae</taxon>
        <taxon>Chlorophyta</taxon>
        <taxon>core chlorophytes</taxon>
        <taxon>Chlorophyceae</taxon>
        <taxon>CS clade</taxon>
        <taxon>Chlamydomonadales</taxon>
        <taxon>Haematococcaceae</taxon>
        <taxon>Haematococcus</taxon>
    </lineage>
</organism>
<keyword evidence="3" id="KW-1185">Reference proteome</keyword>
<dbReference type="AlphaFoldDB" id="A0A699YME0"/>
<proteinExistence type="predicted"/>
<evidence type="ECO:0000256" key="1">
    <source>
        <dbReference type="SAM" id="MobiDB-lite"/>
    </source>
</evidence>
<feature type="non-terminal residue" evidence="2">
    <location>
        <position position="1"/>
    </location>
</feature>
<dbReference type="Proteomes" id="UP000485058">
    <property type="component" value="Unassembled WGS sequence"/>
</dbReference>
<feature type="region of interest" description="Disordered" evidence="1">
    <location>
        <begin position="1"/>
        <end position="26"/>
    </location>
</feature>
<protein>
    <submittedName>
        <fullName evidence="2">Uncharacterized protein</fullName>
    </submittedName>
</protein>
<evidence type="ECO:0000313" key="3">
    <source>
        <dbReference type="Proteomes" id="UP000485058"/>
    </source>
</evidence>